<feature type="non-terminal residue" evidence="2">
    <location>
        <position position="129"/>
    </location>
</feature>
<dbReference type="Proteomes" id="UP000789342">
    <property type="component" value="Unassembled WGS sequence"/>
</dbReference>
<reference evidence="2" key="1">
    <citation type="submission" date="2021-06" db="EMBL/GenBank/DDBJ databases">
        <authorList>
            <person name="Kallberg Y."/>
            <person name="Tangrot J."/>
            <person name="Rosling A."/>
        </authorList>
    </citation>
    <scope>NUCLEOTIDE SEQUENCE</scope>
    <source>
        <strain evidence="2">CL551</strain>
    </source>
</reference>
<comment type="similarity">
    <text evidence="1">Belongs to the aldehyde dehydrogenase family.</text>
</comment>
<dbReference type="OrthoDB" id="2421987at2759"/>
<dbReference type="GO" id="GO:0004491">
    <property type="term" value="F:methylmalonate-semialdehyde dehydrogenase (acylating, NAD) activity"/>
    <property type="evidence" value="ECO:0007669"/>
    <property type="project" value="InterPro"/>
</dbReference>
<evidence type="ECO:0000256" key="1">
    <source>
        <dbReference type="ARBA" id="ARBA00009986"/>
    </source>
</evidence>
<dbReference type="EMBL" id="CAJVPV010002617">
    <property type="protein sequence ID" value="CAG8531362.1"/>
    <property type="molecule type" value="Genomic_DNA"/>
</dbReference>
<keyword evidence="3" id="KW-1185">Reference proteome</keyword>
<comment type="caution">
    <text evidence="2">The sequence shown here is derived from an EMBL/GenBank/DDBJ whole genome shotgun (WGS) entry which is preliminary data.</text>
</comment>
<dbReference type="AlphaFoldDB" id="A0A9N9AG73"/>
<sequence length="129" mass="14889">MLPPPPNQFANHNELLAHVRTFAATQGYAVTIKRSRTDMSGQIKNITLCCDRGGSYRNKLNLTANSRHRQTASRLLNCPFELFRIRRDASEDMSGHPIIYRLSTKQQSKFDRCLLLVHILVKFYQLLDK</sequence>
<dbReference type="GO" id="GO:0006210">
    <property type="term" value="P:thymine catabolic process"/>
    <property type="evidence" value="ECO:0007669"/>
    <property type="project" value="TreeGrafter"/>
</dbReference>
<dbReference type="PANTHER" id="PTHR43866">
    <property type="entry name" value="MALONATE-SEMIALDEHYDE DEHYDROGENASE"/>
    <property type="match status" value="1"/>
</dbReference>
<organism evidence="2 3">
    <name type="scientific">Acaulospora morrowiae</name>
    <dbReference type="NCBI Taxonomy" id="94023"/>
    <lineage>
        <taxon>Eukaryota</taxon>
        <taxon>Fungi</taxon>
        <taxon>Fungi incertae sedis</taxon>
        <taxon>Mucoromycota</taxon>
        <taxon>Glomeromycotina</taxon>
        <taxon>Glomeromycetes</taxon>
        <taxon>Diversisporales</taxon>
        <taxon>Acaulosporaceae</taxon>
        <taxon>Acaulospora</taxon>
    </lineage>
</organism>
<dbReference type="GO" id="GO:0005739">
    <property type="term" value="C:mitochondrion"/>
    <property type="evidence" value="ECO:0007669"/>
    <property type="project" value="TreeGrafter"/>
</dbReference>
<protein>
    <submittedName>
        <fullName evidence="2">10390_t:CDS:1</fullName>
    </submittedName>
</protein>
<evidence type="ECO:0000313" key="3">
    <source>
        <dbReference type="Proteomes" id="UP000789342"/>
    </source>
</evidence>
<proteinExistence type="inferred from homology"/>
<name>A0A9N9AG73_9GLOM</name>
<dbReference type="InterPro" id="IPR010061">
    <property type="entry name" value="MeMal-semiAld_DH"/>
</dbReference>
<gene>
    <name evidence="2" type="ORF">AMORRO_LOCUS4687</name>
</gene>
<evidence type="ECO:0000313" key="2">
    <source>
        <dbReference type="EMBL" id="CAG8531362.1"/>
    </source>
</evidence>
<dbReference type="GO" id="GO:0006574">
    <property type="term" value="P:L-valine catabolic process"/>
    <property type="evidence" value="ECO:0007669"/>
    <property type="project" value="TreeGrafter"/>
</dbReference>
<accession>A0A9N9AG73</accession>
<dbReference type="PANTHER" id="PTHR43866:SF3">
    <property type="entry name" value="METHYLMALONATE-SEMIALDEHYDE DEHYDROGENASE [ACYLATING], MITOCHONDRIAL"/>
    <property type="match status" value="1"/>
</dbReference>